<keyword evidence="1" id="KW-1133">Transmembrane helix</keyword>
<dbReference type="AlphaFoldDB" id="A0A2P2QSJ3"/>
<proteinExistence type="predicted"/>
<accession>A0A2P2QSJ3</accession>
<reference evidence="2" key="1">
    <citation type="submission" date="2018-02" db="EMBL/GenBank/DDBJ databases">
        <title>Rhizophora mucronata_Transcriptome.</title>
        <authorList>
            <person name="Meera S.P."/>
            <person name="Sreeshan A."/>
            <person name="Augustine A."/>
        </authorList>
    </citation>
    <scope>NUCLEOTIDE SEQUENCE</scope>
    <source>
        <tissue evidence="2">Leaf</tissue>
    </source>
</reference>
<dbReference type="EMBL" id="GGEC01089463">
    <property type="protein sequence ID" value="MBX69947.1"/>
    <property type="molecule type" value="Transcribed_RNA"/>
</dbReference>
<evidence type="ECO:0000313" key="2">
    <source>
        <dbReference type="EMBL" id="MBX69947.1"/>
    </source>
</evidence>
<evidence type="ECO:0000256" key="1">
    <source>
        <dbReference type="SAM" id="Phobius"/>
    </source>
</evidence>
<organism evidence="2">
    <name type="scientific">Rhizophora mucronata</name>
    <name type="common">Asiatic mangrove</name>
    <dbReference type="NCBI Taxonomy" id="61149"/>
    <lineage>
        <taxon>Eukaryota</taxon>
        <taxon>Viridiplantae</taxon>
        <taxon>Streptophyta</taxon>
        <taxon>Embryophyta</taxon>
        <taxon>Tracheophyta</taxon>
        <taxon>Spermatophyta</taxon>
        <taxon>Magnoliopsida</taxon>
        <taxon>eudicotyledons</taxon>
        <taxon>Gunneridae</taxon>
        <taxon>Pentapetalae</taxon>
        <taxon>rosids</taxon>
        <taxon>fabids</taxon>
        <taxon>Malpighiales</taxon>
        <taxon>Rhizophoraceae</taxon>
        <taxon>Rhizophora</taxon>
    </lineage>
</organism>
<protein>
    <submittedName>
        <fullName evidence="2">Uncharacterized protein</fullName>
    </submittedName>
</protein>
<sequence length="56" mass="6225">MLGWLHLSHVIILFCFISFVCPKIDTKGCHGPKTLVIVHRAASFSVLRSEIFGQGI</sequence>
<name>A0A2P2QSJ3_RHIMU</name>
<feature type="transmembrane region" description="Helical" evidence="1">
    <location>
        <begin position="6"/>
        <end position="24"/>
    </location>
</feature>
<keyword evidence="1" id="KW-0812">Transmembrane</keyword>
<keyword evidence="1" id="KW-0472">Membrane</keyword>